<keyword evidence="2" id="KW-1185">Reference proteome</keyword>
<accession>A0ABU6SFG6</accession>
<organism evidence="1 2">
    <name type="scientific">Stylosanthes scabra</name>
    <dbReference type="NCBI Taxonomy" id="79078"/>
    <lineage>
        <taxon>Eukaryota</taxon>
        <taxon>Viridiplantae</taxon>
        <taxon>Streptophyta</taxon>
        <taxon>Embryophyta</taxon>
        <taxon>Tracheophyta</taxon>
        <taxon>Spermatophyta</taxon>
        <taxon>Magnoliopsida</taxon>
        <taxon>eudicotyledons</taxon>
        <taxon>Gunneridae</taxon>
        <taxon>Pentapetalae</taxon>
        <taxon>rosids</taxon>
        <taxon>fabids</taxon>
        <taxon>Fabales</taxon>
        <taxon>Fabaceae</taxon>
        <taxon>Papilionoideae</taxon>
        <taxon>50 kb inversion clade</taxon>
        <taxon>dalbergioids sensu lato</taxon>
        <taxon>Dalbergieae</taxon>
        <taxon>Pterocarpus clade</taxon>
        <taxon>Stylosanthes</taxon>
    </lineage>
</organism>
<protein>
    <submittedName>
        <fullName evidence="1">Uncharacterized protein</fullName>
    </submittedName>
</protein>
<dbReference type="Proteomes" id="UP001341840">
    <property type="component" value="Unassembled WGS sequence"/>
</dbReference>
<reference evidence="1 2" key="1">
    <citation type="journal article" date="2023" name="Plants (Basel)">
        <title>Bridging the Gap: Combining Genomics and Transcriptomics Approaches to Understand Stylosanthes scabra, an Orphan Legume from the Brazilian Caatinga.</title>
        <authorList>
            <person name="Ferreira-Neto J.R.C."/>
            <person name="da Silva M.D."/>
            <person name="Binneck E."/>
            <person name="de Melo N.F."/>
            <person name="da Silva R.H."/>
            <person name="de Melo A.L.T.M."/>
            <person name="Pandolfi V."/>
            <person name="Bustamante F.O."/>
            <person name="Brasileiro-Vidal A.C."/>
            <person name="Benko-Iseppon A.M."/>
        </authorList>
    </citation>
    <scope>NUCLEOTIDE SEQUENCE [LARGE SCALE GENOMIC DNA]</scope>
    <source>
        <tissue evidence="1">Leaves</tissue>
    </source>
</reference>
<sequence length="114" mass="13882">MESSLRHYRHNERVQEFKSKYTEPMLITALPKLESFSRNIFTRIIHREVRKEIEGACAMNVEYVRQVEEKLFFKCNSFGDPDVEHVVEFDRGEGMFRCECMWFEHREVDEERQE</sequence>
<evidence type="ECO:0000313" key="2">
    <source>
        <dbReference type="Proteomes" id="UP001341840"/>
    </source>
</evidence>
<gene>
    <name evidence="1" type="ORF">PIB30_043325</name>
</gene>
<comment type="caution">
    <text evidence="1">The sequence shown here is derived from an EMBL/GenBank/DDBJ whole genome shotgun (WGS) entry which is preliminary data.</text>
</comment>
<proteinExistence type="predicted"/>
<evidence type="ECO:0000313" key="1">
    <source>
        <dbReference type="EMBL" id="MED6135137.1"/>
    </source>
</evidence>
<dbReference type="EMBL" id="JASCZI010060667">
    <property type="protein sequence ID" value="MED6135137.1"/>
    <property type="molecule type" value="Genomic_DNA"/>
</dbReference>
<name>A0ABU6SFG6_9FABA</name>